<evidence type="ECO:0000256" key="2">
    <source>
        <dbReference type="ARBA" id="ARBA00023002"/>
    </source>
</evidence>
<sequence length="247" mass="27571">MIAETPSMRRAIIVGASSGIGWELARVLIREGWMVGVAARRANLLQQLVALCPQRVHPLQLDVIQEDAPQRLSRFIEKMGGIDLYVYSSGIGKQNRLLDTDIEAGTARTNAVGFIALVSTVFNYMANHGGGHIAVISSIAGTKGLGAAPAYSATKALQNTYMQALEQLIRARKLKIRLTDLRPGFVDTAILSDEHRYPMLMRPDMVAEKMWQAIRKHRHVCVIDGRWRLLTALWRLIPNGIWRRLPL</sequence>
<dbReference type="PANTHER" id="PTHR44196:SF3">
    <property type="entry name" value="SHORT CHAIN DEHYDROGENASE FAMILY PROTEIN"/>
    <property type="match status" value="1"/>
</dbReference>
<dbReference type="Gene3D" id="3.40.50.720">
    <property type="entry name" value="NAD(P)-binding Rossmann-like Domain"/>
    <property type="match status" value="1"/>
</dbReference>
<name>E0NSD3_9BACT</name>
<dbReference type="BioCyc" id="PMAR862515-HMP:GMOO-1101-MONOMER"/>
<dbReference type="GO" id="GO:0016020">
    <property type="term" value="C:membrane"/>
    <property type="evidence" value="ECO:0007669"/>
    <property type="project" value="TreeGrafter"/>
</dbReference>
<dbReference type="GO" id="GO:0016491">
    <property type="term" value="F:oxidoreductase activity"/>
    <property type="evidence" value="ECO:0007669"/>
    <property type="project" value="UniProtKB-KW"/>
</dbReference>
<evidence type="ECO:0000256" key="1">
    <source>
        <dbReference type="ARBA" id="ARBA00006484"/>
    </source>
</evidence>
<reference evidence="3" key="1">
    <citation type="submission" date="2010-07" db="EMBL/GenBank/DDBJ databases">
        <authorList>
            <person name="Muzny D."/>
            <person name="Qin X."/>
            <person name="Deng J."/>
            <person name="Jiang H."/>
            <person name="Liu Y."/>
            <person name="Qu J."/>
            <person name="Song X.-Z."/>
            <person name="Zhang L."/>
            <person name="Thornton R."/>
            <person name="Coyle M."/>
            <person name="Francisco L."/>
            <person name="Jackson L."/>
            <person name="Javaid M."/>
            <person name="Korchina V."/>
            <person name="Kovar C."/>
            <person name="Mata R."/>
            <person name="Mathew T."/>
            <person name="Ngo R."/>
            <person name="Nguyen L."/>
            <person name="Nguyen N."/>
            <person name="Okwuonu G."/>
            <person name="Ongeri F."/>
            <person name="Pham C."/>
            <person name="Simmons D."/>
            <person name="Wilczek-Boney K."/>
            <person name="Hale W."/>
            <person name="Jakkamsetti A."/>
            <person name="Pham P."/>
            <person name="Ruth R."/>
            <person name="San Lucas F."/>
            <person name="Warren J."/>
            <person name="Zhang J."/>
            <person name="Zhao Z."/>
            <person name="Zhou C."/>
            <person name="Zhu D."/>
            <person name="Lee S."/>
            <person name="Bess C."/>
            <person name="Blankenburg K."/>
            <person name="Forbes L."/>
            <person name="Fu Q."/>
            <person name="Gubbala S."/>
            <person name="Hirani K."/>
            <person name="Jayaseelan J.C."/>
            <person name="Lara F."/>
            <person name="Munidasa M."/>
            <person name="Palculict T."/>
            <person name="Patil S."/>
            <person name="Pu L.-L."/>
            <person name="Saada N."/>
            <person name="Tang L."/>
            <person name="Weissenberger G."/>
            <person name="Zhu Y."/>
            <person name="Hemphill L."/>
            <person name="Shang Y."/>
            <person name="Youmans B."/>
            <person name="Ayvaz T."/>
            <person name="Ross M."/>
            <person name="Santibanez J."/>
            <person name="Aqrawi P."/>
            <person name="Gross S."/>
            <person name="Joshi V."/>
            <person name="Fowler G."/>
            <person name="Nazareth L."/>
            <person name="Reid J."/>
            <person name="Worley K."/>
            <person name="Petrosino J."/>
            <person name="Highlander S."/>
            <person name="Gibbs R."/>
        </authorList>
    </citation>
    <scope>NUCLEOTIDE SEQUENCE [LARGE SCALE GENOMIC DNA]</scope>
    <source>
        <strain evidence="3">DSM 16973</strain>
    </source>
</reference>
<accession>E0NSD3</accession>
<dbReference type="RefSeq" id="WP_006949050.1">
    <property type="nucleotide sequence ID" value="NZ_BAJI01000043.1"/>
</dbReference>
<dbReference type="SUPFAM" id="SSF51735">
    <property type="entry name" value="NAD(P)-binding Rossmann-fold domains"/>
    <property type="match status" value="1"/>
</dbReference>
<dbReference type="HOGENOM" id="CLU_010194_2_1_10"/>
<dbReference type="Pfam" id="PF00106">
    <property type="entry name" value="adh_short"/>
    <property type="match status" value="1"/>
</dbReference>
<keyword evidence="2" id="KW-0560">Oxidoreductase</keyword>
<evidence type="ECO:0000313" key="4">
    <source>
        <dbReference type="Proteomes" id="UP000004394"/>
    </source>
</evidence>
<keyword evidence="4" id="KW-1185">Reference proteome</keyword>
<proteinExistence type="inferred from homology"/>
<comment type="similarity">
    <text evidence="1">Belongs to the short-chain dehydrogenases/reductases (SDR) family.</text>
</comment>
<organism evidence="3 4">
    <name type="scientific">Hoylesella marshii DSM 16973 = JCM 13450</name>
    <dbReference type="NCBI Taxonomy" id="862515"/>
    <lineage>
        <taxon>Bacteria</taxon>
        <taxon>Pseudomonadati</taxon>
        <taxon>Bacteroidota</taxon>
        <taxon>Bacteroidia</taxon>
        <taxon>Bacteroidales</taxon>
        <taxon>Prevotellaceae</taxon>
        <taxon>Hoylesella</taxon>
    </lineage>
</organism>
<protein>
    <submittedName>
        <fullName evidence="3">Oxidoreductase, short chain dehydrogenase/reductase family protein</fullName>
    </submittedName>
</protein>
<dbReference type="STRING" id="862515.HMPREF0658_1084"/>
<dbReference type="AlphaFoldDB" id="E0NSD3"/>
<dbReference type="Proteomes" id="UP000004394">
    <property type="component" value="Unassembled WGS sequence"/>
</dbReference>
<dbReference type="EMBL" id="AEEI01000035">
    <property type="protein sequence ID" value="EFM01989.1"/>
    <property type="molecule type" value="Genomic_DNA"/>
</dbReference>
<dbReference type="InterPro" id="IPR036291">
    <property type="entry name" value="NAD(P)-bd_dom_sf"/>
</dbReference>
<dbReference type="InterPro" id="IPR002347">
    <property type="entry name" value="SDR_fam"/>
</dbReference>
<evidence type="ECO:0000313" key="3">
    <source>
        <dbReference type="EMBL" id="EFM01989.1"/>
    </source>
</evidence>
<dbReference type="PANTHER" id="PTHR44196">
    <property type="entry name" value="DEHYDROGENASE/REDUCTASE SDR FAMILY MEMBER 7B"/>
    <property type="match status" value="1"/>
</dbReference>
<dbReference type="eggNOG" id="COG0300">
    <property type="taxonomic scope" value="Bacteria"/>
</dbReference>
<comment type="caution">
    <text evidence="3">The sequence shown here is derived from an EMBL/GenBank/DDBJ whole genome shotgun (WGS) entry which is preliminary data.</text>
</comment>
<gene>
    <name evidence="3" type="ORF">HMPREF0658_1084</name>
</gene>
<dbReference type="PRINTS" id="PR00081">
    <property type="entry name" value="GDHRDH"/>
</dbReference>